<dbReference type="CDD" id="cd03293">
    <property type="entry name" value="ABC_NrtD_SsuB_transporters"/>
    <property type="match status" value="1"/>
</dbReference>
<keyword evidence="2" id="KW-0547">Nucleotide-binding</keyword>
<dbReference type="InterPro" id="IPR003593">
    <property type="entry name" value="AAA+_ATPase"/>
</dbReference>
<dbReference type="SUPFAM" id="SSF52540">
    <property type="entry name" value="P-loop containing nucleoside triphosphate hydrolases"/>
    <property type="match status" value="1"/>
</dbReference>
<evidence type="ECO:0000259" key="4">
    <source>
        <dbReference type="PROSITE" id="PS50893"/>
    </source>
</evidence>
<evidence type="ECO:0000313" key="6">
    <source>
        <dbReference type="Proteomes" id="UP000824633"/>
    </source>
</evidence>
<reference evidence="6" key="1">
    <citation type="submission" date="2021-07" db="EMBL/GenBank/DDBJ databases">
        <title>Complete genome sequencing of a Clostridium isolate.</title>
        <authorList>
            <person name="Ueki A."/>
            <person name="Tonouchi A."/>
        </authorList>
    </citation>
    <scope>NUCLEOTIDE SEQUENCE [LARGE SCALE GENOMIC DNA]</scope>
    <source>
        <strain evidence="6">C5S11</strain>
    </source>
</reference>
<dbReference type="InterPro" id="IPR003439">
    <property type="entry name" value="ABC_transporter-like_ATP-bd"/>
</dbReference>
<evidence type="ECO:0000256" key="3">
    <source>
        <dbReference type="ARBA" id="ARBA00022840"/>
    </source>
</evidence>
<evidence type="ECO:0000256" key="2">
    <source>
        <dbReference type="ARBA" id="ARBA00022741"/>
    </source>
</evidence>
<dbReference type="RefSeq" id="WP_224034668.1">
    <property type="nucleotide sequence ID" value="NZ_AP024849.1"/>
</dbReference>
<feature type="domain" description="ABC transporter" evidence="4">
    <location>
        <begin position="4"/>
        <end position="235"/>
    </location>
</feature>
<dbReference type="Gene3D" id="3.40.50.300">
    <property type="entry name" value="P-loop containing nucleotide triphosphate hydrolases"/>
    <property type="match status" value="1"/>
</dbReference>
<gene>
    <name evidence="5" type="ORF">psyc5s11_44710</name>
</gene>
<evidence type="ECO:0000313" key="5">
    <source>
        <dbReference type="EMBL" id="BCZ48404.1"/>
    </source>
</evidence>
<accession>A0ABN6J6R6</accession>
<proteinExistence type="predicted"/>
<dbReference type="PANTHER" id="PTHR42788:SF21">
    <property type="entry name" value="ABC TRANSPORTER ATP-BINDING PROTEIN"/>
    <property type="match status" value="1"/>
</dbReference>
<dbReference type="PROSITE" id="PS00211">
    <property type="entry name" value="ABC_TRANSPORTER_1"/>
    <property type="match status" value="1"/>
</dbReference>
<evidence type="ECO:0000256" key="1">
    <source>
        <dbReference type="ARBA" id="ARBA00022448"/>
    </source>
</evidence>
<keyword evidence="3 5" id="KW-0067">ATP-binding</keyword>
<keyword evidence="6" id="KW-1185">Reference proteome</keyword>
<dbReference type="GO" id="GO:0005524">
    <property type="term" value="F:ATP binding"/>
    <property type="evidence" value="ECO:0007669"/>
    <property type="project" value="UniProtKB-KW"/>
</dbReference>
<name>A0ABN6J6R6_9CLOT</name>
<protein>
    <submittedName>
        <fullName evidence="5">ABC transporter ATP-binding protein</fullName>
    </submittedName>
</protein>
<dbReference type="Proteomes" id="UP000824633">
    <property type="component" value="Chromosome"/>
</dbReference>
<sequence>MSLLKISDVSMNYHSIKGETQALNNVNFKVNEGEFISILGPSGCGKSTLLNIMNGLLEPSSGYVLYKGEDIKSNLDKIGYMFQKDHLFEWNTVWENVILGLKIKKQLNDESKDRVNELLDAYGLLRFKNHYPSELSGGMRQRVALIRTLALKPEILFLDEPFSALDYQSRLLVCDDVYKIIKTEKKTAIMVTHDIAEAISISQKVIVLTKRPSNVKAEIPIDFENHNLTPFEKRRSPEFSGYFNRLWKELNDGNE</sequence>
<dbReference type="InterPro" id="IPR027417">
    <property type="entry name" value="P-loop_NTPase"/>
</dbReference>
<organism evidence="5 6">
    <name type="scientific">Clostridium gelidum</name>
    <dbReference type="NCBI Taxonomy" id="704125"/>
    <lineage>
        <taxon>Bacteria</taxon>
        <taxon>Bacillati</taxon>
        <taxon>Bacillota</taxon>
        <taxon>Clostridia</taxon>
        <taxon>Eubacteriales</taxon>
        <taxon>Clostridiaceae</taxon>
        <taxon>Clostridium</taxon>
    </lineage>
</organism>
<dbReference type="InterPro" id="IPR017871">
    <property type="entry name" value="ABC_transporter-like_CS"/>
</dbReference>
<dbReference type="Pfam" id="PF00005">
    <property type="entry name" value="ABC_tran"/>
    <property type="match status" value="1"/>
</dbReference>
<dbReference type="EMBL" id="AP024849">
    <property type="protein sequence ID" value="BCZ48404.1"/>
    <property type="molecule type" value="Genomic_DNA"/>
</dbReference>
<dbReference type="PANTHER" id="PTHR42788">
    <property type="entry name" value="TAURINE IMPORT ATP-BINDING PROTEIN-RELATED"/>
    <property type="match status" value="1"/>
</dbReference>
<dbReference type="SMART" id="SM00382">
    <property type="entry name" value="AAA"/>
    <property type="match status" value="1"/>
</dbReference>
<dbReference type="InterPro" id="IPR050166">
    <property type="entry name" value="ABC_transporter_ATP-bind"/>
</dbReference>
<dbReference type="PROSITE" id="PS50893">
    <property type="entry name" value="ABC_TRANSPORTER_2"/>
    <property type="match status" value="1"/>
</dbReference>
<keyword evidence="1" id="KW-0813">Transport</keyword>